<dbReference type="Pfam" id="PF00498">
    <property type="entry name" value="FHA"/>
    <property type="match status" value="1"/>
</dbReference>
<dbReference type="SUPFAM" id="SSF52540">
    <property type="entry name" value="P-loop containing nucleoside triphosphate hydrolases"/>
    <property type="match status" value="1"/>
</dbReference>
<evidence type="ECO:0000256" key="2">
    <source>
        <dbReference type="ARBA" id="ARBA00022840"/>
    </source>
</evidence>
<dbReference type="Gene3D" id="1.10.8.60">
    <property type="match status" value="1"/>
</dbReference>
<dbReference type="InterPro" id="IPR027417">
    <property type="entry name" value="P-loop_NTPase"/>
</dbReference>
<dbReference type="SMART" id="SM00240">
    <property type="entry name" value="FHA"/>
    <property type="match status" value="1"/>
</dbReference>
<dbReference type="CDD" id="cd00060">
    <property type="entry name" value="FHA"/>
    <property type="match status" value="1"/>
</dbReference>
<dbReference type="InterPro" id="IPR008984">
    <property type="entry name" value="SMAD_FHA_dom_sf"/>
</dbReference>
<protein>
    <submittedName>
        <fullName evidence="5">Sigma 54-interacting transcriptional regulator</fullName>
    </submittedName>
</protein>
<dbReference type="SUPFAM" id="SSF46689">
    <property type="entry name" value="Homeodomain-like"/>
    <property type="match status" value="1"/>
</dbReference>
<dbReference type="Proteomes" id="UP001370348">
    <property type="component" value="Chromosome"/>
</dbReference>
<keyword evidence="6" id="KW-1185">Reference proteome</keyword>
<feature type="domain" description="FHA" evidence="3">
    <location>
        <begin position="38"/>
        <end position="87"/>
    </location>
</feature>
<evidence type="ECO:0000259" key="4">
    <source>
        <dbReference type="PROSITE" id="PS50045"/>
    </source>
</evidence>
<dbReference type="EMBL" id="CP089984">
    <property type="protein sequence ID" value="WXB11078.1"/>
    <property type="molecule type" value="Genomic_DNA"/>
</dbReference>
<evidence type="ECO:0000313" key="6">
    <source>
        <dbReference type="Proteomes" id="UP001370348"/>
    </source>
</evidence>
<dbReference type="SMART" id="SM00382">
    <property type="entry name" value="AAA"/>
    <property type="match status" value="1"/>
</dbReference>
<dbReference type="PROSITE" id="PS00676">
    <property type="entry name" value="SIGMA54_INTERACT_2"/>
    <property type="match status" value="1"/>
</dbReference>
<dbReference type="Pfam" id="PF00158">
    <property type="entry name" value="Sigma54_activat"/>
    <property type="match status" value="1"/>
</dbReference>
<evidence type="ECO:0000256" key="1">
    <source>
        <dbReference type="ARBA" id="ARBA00022741"/>
    </source>
</evidence>
<organism evidence="5 6">
    <name type="scientific">Pendulispora albinea</name>
    <dbReference type="NCBI Taxonomy" id="2741071"/>
    <lineage>
        <taxon>Bacteria</taxon>
        <taxon>Pseudomonadati</taxon>
        <taxon>Myxococcota</taxon>
        <taxon>Myxococcia</taxon>
        <taxon>Myxococcales</taxon>
        <taxon>Sorangiineae</taxon>
        <taxon>Pendulisporaceae</taxon>
        <taxon>Pendulispora</taxon>
    </lineage>
</organism>
<dbReference type="Gene3D" id="2.60.200.20">
    <property type="match status" value="1"/>
</dbReference>
<dbReference type="PANTHER" id="PTHR32071:SF57">
    <property type="entry name" value="C4-DICARBOXYLATE TRANSPORT TRANSCRIPTIONAL REGULATORY PROTEIN DCTD"/>
    <property type="match status" value="1"/>
</dbReference>
<dbReference type="InterPro" id="IPR000253">
    <property type="entry name" value="FHA_dom"/>
</dbReference>
<dbReference type="PROSITE" id="PS50045">
    <property type="entry name" value="SIGMA54_INTERACT_4"/>
    <property type="match status" value="1"/>
</dbReference>
<dbReference type="Pfam" id="PF25601">
    <property type="entry name" value="AAA_lid_14"/>
    <property type="match status" value="1"/>
</dbReference>
<dbReference type="Gene3D" id="3.40.50.300">
    <property type="entry name" value="P-loop containing nucleotide triphosphate hydrolases"/>
    <property type="match status" value="1"/>
</dbReference>
<dbReference type="InterPro" id="IPR003593">
    <property type="entry name" value="AAA+_ATPase"/>
</dbReference>
<proteinExistence type="predicted"/>
<gene>
    <name evidence="5" type="ORF">LZC94_24730</name>
</gene>
<dbReference type="InterPro" id="IPR058031">
    <property type="entry name" value="AAA_lid_NorR"/>
</dbReference>
<reference evidence="5 6" key="1">
    <citation type="submission" date="2021-12" db="EMBL/GenBank/DDBJ databases">
        <title>Discovery of the Pendulisporaceae a myxobacterial family with distinct sporulation behavior and unique specialized metabolism.</title>
        <authorList>
            <person name="Garcia R."/>
            <person name="Popoff A."/>
            <person name="Bader C.D."/>
            <person name="Loehr J."/>
            <person name="Walesch S."/>
            <person name="Walt C."/>
            <person name="Boldt J."/>
            <person name="Bunk B."/>
            <person name="Haeckl F.J.F.P.J."/>
            <person name="Gunesch A.P."/>
            <person name="Birkelbach J."/>
            <person name="Nuebel U."/>
            <person name="Pietschmann T."/>
            <person name="Bach T."/>
            <person name="Mueller R."/>
        </authorList>
    </citation>
    <scope>NUCLEOTIDE SEQUENCE [LARGE SCALE GENOMIC DNA]</scope>
    <source>
        <strain evidence="5 6">MSr11954</strain>
    </source>
</reference>
<keyword evidence="1" id="KW-0547">Nucleotide-binding</keyword>
<feature type="domain" description="Sigma-54 factor interaction" evidence="4">
    <location>
        <begin position="125"/>
        <end position="347"/>
    </location>
</feature>
<name>A0ABZ2LJE2_9BACT</name>
<dbReference type="SUPFAM" id="SSF49879">
    <property type="entry name" value="SMAD/FHA domain"/>
    <property type="match status" value="1"/>
</dbReference>
<sequence>MSDDQTIEYQGAATELFSTAYVRVAGGTDPPVKLESSLVVGSGTGAALTIADPLVSRVHAQLELGEDGVWVRDLGSRNGTFVEGVRVGFARVPSGGAVVVGHTRIAIEVDRETRPLWPTDRFGPLLGGSVKMREVFHRLLRVANSDAVALIHGETGTGKELVARAIHEASVRAKRPFVVVDCGAMPGNLLESELFGHAKGAFTGAVSTHLGAVEVAAEGTIFLDEVGELPLDVQPKLLRALESHTFRRIGETNYRPIRARFLTATHRNLAAMVNEGTFREDLFFRLNVLPIAIPPLRDRRDDIPLIVAEMLRARGAPPLDLPMTELSARSWPGNVRELRSFIERAVTLGAEEALAISPATRPETKVPAEHSGGAFPPVDVSRPFKDIRDEWIDHLERTYVTSALSYHGGNVTAVAEAAGLARSYVHRLIRKHGLDR</sequence>
<dbReference type="PROSITE" id="PS50006">
    <property type="entry name" value="FHA_DOMAIN"/>
    <property type="match status" value="1"/>
</dbReference>
<dbReference type="CDD" id="cd00009">
    <property type="entry name" value="AAA"/>
    <property type="match status" value="1"/>
</dbReference>
<dbReference type="RefSeq" id="WP_394820693.1">
    <property type="nucleotide sequence ID" value="NZ_CP089984.1"/>
</dbReference>
<accession>A0ABZ2LJE2</accession>
<dbReference type="Gene3D" id="1.10.10.60">
    <property type="entry name" value="Homeodomain-like"/>
    <property type="match status" value="1"/>
</dbReference>
<dbReference type="PANTHER" id="PTHR32071">
    <property type="entry name" value="TRANSCRIPTIONAL REGULATORY PROTEIN"/>
    <property type="match status" value="1"/>
</dbReference>
<evidence type="ECO:0000259" key="3">
    <source>
        <dbReference type="PROSITE" id="PS50006"/>
    </source>
</evidence>
<dbReference type="InterPro" id="IPR002078">
    <property type="entry name" value="Sigma_54_int"/>
</dbReference>
<evidence type="ECO:0000313" key="5">
    <source>
        <dbReference type="EMBL" id="WXB11078.1"/>
    </source>
</evidence>
<keyword evidence="2" id="KW-0067">ATP-binding</keyword>
<dbReference type="InterPro" id="IPR025943">
    <property type="entry name" value="Sigma_54_int_dom_ATP-bd_2"/>
</dbReference>
<dbReference type="InterPro" id="IPR009057">
    <property type="entry name" value="Homeodomain-like_sf"/>
</dbReference>